<reference evidence="3" key="1">
    <citation type="journal article" date="2019" name="Int. J. Syst. Evol. Microbiol.">
        <title>The Global Catalogue of Microorganisms (GCM) 10K type strain sequencing project: providing services to taxonomists for standard genome sequencing and annotation.</title>
        <authorList>
            <consortium name="The Broad Institute Genomics Platform"/>
            <consortium name="The Broad Institute Genome Sequencing Center for Infectious Disease"/>
            <person name="Wu L."/>
            <person name="Ma J."/>
        </authorList>
    </citation>
    <scope>NUCLEOTIDE SEQUENCE [LARGE SCALE GENOMIC DNA]</scope>
    <source>
        <strain evidence="3">XZYJT-10</strain>
    </source>
</reference>
<feature type="transmembrane region" description="Helical" evidence="1">
    <location>
        <begin position="137"/>
        <end position="156"/>
    </location>
</feature>
<accession>A0ABW2HPE8</accession>
<evidence type="ECO:0000313" key="2">
    <source>
        <dbReference type="EMBL" id="MFC7275093.1"/>
    </source>
</evidence>
<feature type="transmembrane region" description="Helical" evidence="1">
    <location>
        <begin position="195"/>
        <end position="213"/>
    </location>
</feature>
<keyword evidence="1" id="KW-0812">Transmembrane</keyword>
<proteinExistence type="predicted"/>
<organism evidence="2 3">
    <name type="scientific">Paractinoplanes rhizophilus</name>
    <dbReference type="NCBI Taxonomy" id="1416877"/>
    <lineage>
        <taxon>Bacteria</taxon>
        <taxon>Bacillati</taxon>
        <taxon>Actinomycetota</taxon>
        <taxon>Actinomycetes</taxon>
        <taxon>Micromonosporales</taxon>
        <taxon>Micromonosporaceae</taxon>
        <taxon>Paractinoplanes</taxon>
    </lineage>
</organism>
<comment type="caution">
    <text evidence="2">The sequence shown here is derived from an EMBL/GenBank/DDBJ whole genome shotgun (WGS) entry which is preliminary data.</text>
</comment>
<name>A0ABW2HPE8_9ACTN</name>
<dbReference type="EMBL" id="JBHTBJ010000008">
    <property type="protein sequence ID" value="MFC7275093.1"/>
    <property type="molecule type" value="Genomic_DNA"/>
</dbReference>
<evidence type="ECO:0000313" key="3">
    <source>
        <dbReference type="Proteomes" id="UP001596548"/>
    </source>
</evidence>
<feature type="transmembrane region" description="Helical" evidence="1">
    <location>
        <begin position="14"/>
        <end position="38"/>
    </location>
</feature>
<dbReference type="RefSeq" id="WP_378967833.1">
    <property type="nucleotide sequence ID" value="NZ_JBHTBJ010000008.1"/>
</dbReference>
<feature type="transmembrane region" description="Helical" evidence="1">
    <location>
        <begin position="44"/>
        <end position="69"/>
    </location>
</feature>
<feature type="transmembrane region" description="Helical" evidence="1">
    <location>
        <begin position="163"/>
        <end position="183"/>
    </location>
</feature>
<keyword evidence="1" id="KW-0472">Membrane</keyword>
<keyword evidence="1" id="KW-1133">Transmembrane helix</keyword>
<gene>
    <name evidence="2" type="ORF">ACFQS1_13955</name>
</gene>
<protein>
    <submittedName>
        <fullName evidence="2">Uncharacterized protein</fullName>
    </submittedName>
</protein>
<keyword evidence="3" id="KW-1185">Reference proteome</keyword>
<feature type="transmembrane region" description="Helical" evidence="1">
    <location>
        <begin position="81"/>
        <end position="103"/>
    </location>
</feature>
<dbReference type="Proteomes" id="UP001596548">
    <property type="component" value="Unassembled WGS sequence"/>
</dbReference>
<sequence length="227" mass="23697">MSVTGALFRIYRPIISISFAIILVAVTAIVTAIVTSVTDLDFSMWLVLAGSAAKYWLLVVGIILVAMQLRQFVVNGVTRHEFIAGAGVFALVMVLGWAVAVVLGHEVESLLLNAFGARGADYPTLTAGGALRELGSVLPVAAAYLVSGAAVSAGFYRFRPWTGLVVMLGGLVPAAVAEVLLGYNEFGELAGRVPYPAALALSLLATGLGGWLFHRLISDVAIRPAAA</sequence>
<evidence type="ECO:0000256" key="1">
    <source>
        <dbReference type="SAM" id="Phobius"/>
    </source>
</evidence>